<evidence type="ECO:0000313" key="10">
    <source>
        <dbReference type="Proteomes" id="UP000704176"/>
    </source>
</evidence>
<evidence type="ECO:0000256" key="6">
    <source>
        <dbReference type="ARBA" id="ARBA00023026"/>
    </source>
</evidence>
<sequence length="672" mass="71803">MSTAQLLNDQIFEWEGITQPSYWGGQIIAPDGQAAMSQIVATGANTVTIVPNFFQTDEFSNSSGLKIVDPTKAWANESDTFDVVQQSILQAKAQGLKVVLKPHLETQNRVWRALLDPSDPKAWFDSYKATMVEYAKVAQAAGAEMICVGTEMNSMIDPTKVCSDGQTYTQKWAEIINAVRAVYSGKVTYAATYDTVQKVGFWDKVDFIGVDAYIPSSLVNDPTVDQIVDAWVKPHFDPWIRDTLHGGKSVVDYYKALSEQYGKQVIFTEVGYKSMDGANKDPGVFGGSGTYDPQEQVDAYTALYKVMENYGGQWLGGAFLWSYYSFENPMTPVDEGGRGVPWTDYTTQHKPANAVVTEHYSGPAHVTGLTWTGTASSDKIDAGYHNDTLIGAGGNDSLWGGAGDDLLNGGAGNDTLDGVTGTDTAVFSGAKASYTLSKGSDGSVTIADTRAGQDGTDLLKNIRFAKFSDQTVDLNTLGSTTSPPTDGTGGGTGGGTSGGASGPAILRGTPRADKLVGQDVDELIYGLAGNDVLRGNGGNDRLYGGAGKDVLYGGAGQDTFVFNTSLNKKTNLDKIADFSVKDDTLFLDNALFKANKSFYAAIKKGTEAKPLALKSAFFKVADAAKDGNDYLIYNKKTGVLSYDPDGSGEKAAIAIATLSKNLKLTYHDLFII</sequence>
<dbReference type="Gene3D" id="3.20.20.80">
    <property type="entry name" value="Glycosidases"/>
    <property type="match status" value="1"/>
</dbReference>
<dbReference type="InterPro" id="IPR003995">
    <property type="entry name" value="RTX_toxin_determinant-A"/>
</dbReference>
<dbReference type="InterPro" id="IPR001343">
    <property type="entry name" value="Hemolysn_Ca-bd"/>
</dbReference>
<feature type="compositionally biased region" description="Gly residues" evidence="8">
    <location>
        <begin position="487"/>
        <end position="501"/>
    </location>
</feature>
<dbReference type="Pfam" id="PF22612">
    <property type="entry name" value="GH113"/>
    <property type="match status" value="1"/>
</dbReference>
<dbReference type="InterPro" id="IPR011049">
    <property type="entry name" value="Serralysin-like_metalloprot_C"/>
</dbReference>
<feature type="region of interest" description="Disordered" evidence="8">
    <location>
        <begin position="474"/>
        <end position="508"/>
    </location>
</feature>
<evidence type="ECO:0000256" key="2">
    <source>
        <dbReference type="ARBA" id="ARBA00004613"/>
    </source>
</evidence>
<protein>
    <recommendedName>
        <fullName evidence="11">Calcium-binding protein</fullName>
    </recommendedName>
</protein>
<dbReference type="PANTHER" id="PTHR38340:SF1">
    <property type="entry name" value="S-LAYER PROTEIN"/>
    <property type="match status" value="1"/>
</dbReference>
<dbReference type="RefSeq" id="WP_224312376.1">
    <property type="nucleotide sequence ID" value="NZ_JAIRBM010000004.1"/>
</dbReference>
<evidence type="ECO:0000256" key="1">
    <source>
        <dbReference type="ARBA" id="ARBA00004370"/>
    </source>
</evidence>
<dbReference type="PROSITE" id="PS00330">
    <property type="entry name" value="HEMOLYSIN_CALCIUM"/>
    <property type="match status" value="4"/>
</dbReference>
<accession>A0ABS7VKJ8</accession>
<comment type="caution">
    <text evidence="9">The sequence shown here is derived from an EMBL/GenBank/DDBJ whole genome shotgun (WGS) entry which is preliminary data.</text>
</comment>
<evidence type="ECO:0008006" key="11">
    <source>
        <dbReference type="Google" id="ProtNLM"/>
    </source>
</evidence>
<evidence type="ECO:0000313" key="9">
    <source>
        <dbReference type="EMBL" id="MBZ6076063.1"/>
    </source>
</evidence>
<keyword evidence="4" id="KW-0800">Toxin</keyword>
<evidence type="ECO:0000256" key="5">
    <source>
        <dbReference type="ARBA" id="ARBA00022737"/>
    </source>
</evidence>
<evidence type="ECO:0000256" key="4">
    <source>
        <dbReference type="ARBA" id="ARBA00022656"/>
    </source>
</evidence>
<dbReference type="SUPFAM" id="SSF51445">
    <property type="entry name" value="(Trans)glycosidases"/>
    <property type="match status" value="1"/>
</dbReference>
<evidence type="ECO:0000256" key="3">
    <source>
        <dbReference type="ARBA" id="ARBA00022525"/>
    </source>
</evidence>
<keyword evidence="5" id="KW-0677">Repeat</keyword>
<dbReference type="CDD" id="cd19608">
    <property type="entry name" value="GH113_mannanase-like"/>
    <property type="match status" value="1"/>
</dbReference>
<organism evidence="9 10">
    <name type="scientific">Microvirga puerhi</name>
    <dbReference type="NCBI Taxonomy" id="2876078"/>
    <lineage>
        <taxon>Bacteria</taxon>
        <taxon>Pseudomonadati</taxon>
        <taxon>Pseudomonadota</taxon>
        <taxon>Alphaproteobacteria</taxon>
        <taxon>Hyphomicrobiales</taxon>
        <taxon>Methylobacteriaceae</taxon>
        <taxon>Microvirga</taxon>
    </lineage>
</organism>
<dbReference type="PRINTS" id="PR01488">
    <property type="entry name" value="RTXTOXINA"/>
</dbReference>
<gene>
    <name evidence="9" type="ORF">K9B37_07140</name>
</gene>
<keyword evidence="3" id="KW-0964">Secreted</keyword>
<dbReference type="SUPFAM" id="SSF51120">
    <property type="entry name" value="beta-Roll"/>
    <property type="match status" value="2"/>
</dbReference>
<dbReference type="EMBL" id="JAIRBM010000004">
    <property type="protein sequence ID" value="MBZ6076063.1"/>
    <property type="molecule type" value="Genomic_DNA"/>
</dbReference>
<keyword evidence="6" id="KW-0843">Virulence</keyword>
<keyword evidence="10" id="KW-1185">Reference proteome</keyword>
<reference evidence="9 10" key="1">
    <citation type="submission" date="2021-09" db="EMBL/GenBank/DDBJ databases">
        <title>The complete genome sequence of a new microorganism.</title>
        <authorList>
            <person name="Zi Z."/>
        </authorList>
    </citation>
    <scope>NUCLEOTIDE SEQUENCE [LARGE SCALE GENOMIC DNA]</scope>
    <source>
        <strain evidence="9 10">WGZ8</strain>
    </source>
</reference>
<proteinExistence type="predicted"/>
<dbReference type="Proteomes" id="UP000704176">
    <property type="component" value="Unassembled WGS sequence"/>
</dbReference>
<dbReference type="InterPro" id="IPR050557">
    <property type="entry name" value="RTX_toxin/Mannuronan_C5-epim"/>
</dbReference>
<evidence type="ECO:0000256" key="8">
    <source>
        <dbReference type="SAM" id="MobiDB-lite"/>
    </source>
</evidence>
<keyword evidence="7" id="KW-0472">Membrane</keyword>
<dbReference type="PRINTS" id="PR00313">
    <property type="entry name" value="CABNDNGRPT"/>
</dbReference>
<name>A0ABS7VKJ8_9HYPH</name>
<dbReference type="InterPro" id="IPR018511">
    <property type="entry name" value="Hemolysin-typ_Ca-bd_CS"/>
</dbReference>
<comment type="subcellular location">
    <subcellularLocation>
        <location evidence="1">Membrane</location>
    </subcellularLocation>
    <subcellularLocation>
        <location evidence="2">Secreted</location>
    </subcellularLocation>
</comment>
<dbReference type="InterPro" id="IPR055151">
    <property type="entry name" value="GH113"/>
</dbReference>
<evidence type="ECO:0000256" key="7">
    <source>
        <dbReference type="ARBA" id="ARBA00023136"/>
    </source>
</evidence>
<dbReference type="Gene3D" id="2.150.10.10">
    <property type="entry name" value="Serralysin-like metalloprotease, C-terminal"/>
    <property type="match status" value="1"/>
</dbReference>
<dbReference type="InterPro" id="IPR017853">
    <property type="entry name" value="GH"/>
</dbReference>
<dbReference type="PANTHER" id="PTHR38340">
    <property type="entry name" value="S-LAYER PROTEIN"/>
    <property type="match status" value="1"/>
</dbReference>
<dbReference type="Pfam" id="PF00353">
    <property type="entry name" value="HemolysinCabind"/>
    <property type="match status" value="2"/>
</dbReference>